<keyword evidence="2" id="KW-1185">Reference proteome</keyword>
<name>A0ACC0XEI4_9ROSI</name>
<comment type="caution">
    <text evidence="1">The sequence shown here is derived from an EMBL/GenBank/DDBJ whole genome shotgun (WGS) entry which is preliminary data.</text>
</comment>
<reference evidence="2" key="1">
    <citation type="journal article" date="2023" name="G3 (Bethesda)">
        <title>Genome assembly and association tests identify interacting loci associated with vigor, precocity, and sex in interspecific pistachio rootstocks.</title>
        <authorList>
            <person name="Palmer W."/>
            <person name="Jacygrad E."/>
            <person name="Sagayaradj S."/>
            <person name="Cavanaugh K."/>
            <person name="Han R."/>
            <person name="Bertier L."/>
            <person name="Beede B."/>
            <person name="Kafkas S."/>
            <person name="Golino D."/>
            <person name="Preece J."/>
            <person name="Michelmore R."/>
        </authorList>
    </citation>
    <scope>NUCLEOTIDE SEQUENCE [LARGE SCALE GENOMIC DNA]</scope>
</reference>
<evidence type="ECO:0000313" key="2">
    <source>
        <dbReference type="Proteomes" id="UP001163603"/>
    </source>
</evidence>
<proteinExistence type="predicted"/>
<protein>
    <submittedName>
        <fullName evidence="1">Uncharacterized protein</fullName>
    </submittedName>
</protein>
<dbReference type="EMBL" id="CM047748">
    <property type="protein sequence ID" value="KAJ0014899.1"/>
    <property type="molecule type" value="Genomic_DNA"/>
</dbReference>
<accession>A0ACC0XEI4</accession>
<evidence type="ECO:0000313" key="1">
    <source>
        <dbReference type="EMBL" id="KAJ0014899.1"/>
    </source>
</evidence>
<sequence>MKILKQELWNSRKLH</sequence>
<dbReference type="Proteomes" id="UP001163603">
    <property type="component" value="Chromosome 13"/>
</dbReference>
<gene>
    <name evidence="1" type="ORF">Pint_21713</name>
</gene>
<organism evidence="1 2">
    <name type="scientific">Pistacia integerrima</name>
    <dbReference type="NCBI Taxonomy" id="434235"/>
    <lineage>
        <taxon>Eukaryota</taxon>
        <taxon>Viridiplantae</taxon>
        <taxon>Streptophyta</taxon>
        <taxon>Embryophyta</taxon>
        <taxon>Tracheophyta</taxon>
        <taxon>Spermatophyta</taxon>
        <taxon>Magnoliopsida</taxon>
        <taxon>eudicotyledons</taxon>
        <taxon>Gunneridae</taxon>
        <taxon>Pentapetalae</taxon>
        <taxon>rosids</taxon>
        <taxon>malvids</taxon>
        <taxon>Sapindales</taxon>
        <taxon>Anacardiaceae</taxon>
        <taxon>Pistacia</taxon>
    </lineage>
</organism>